<dbReference type="RefSeq" id="WP_169494681.1">
    <property type="nucleotide sequence ID" value="NZ_JABBGM010000010.1"/>
</dbReference>
<dbReference type="PANTHER" id="PTHR35519:SF2">
    <property type="entry name" value="PH DOMAIN PROTEIN"/>
    <property type="match status" value="1"/>
</dbReference>
<comment type="caution">
    <text evidence="3">The sequence shown here is derived from an EMBL/GenBank/DDBJ whole genome shotgun (WGS) entry which is preliminary data.</text>
</comment>
<keyword evidence="2" id="KW-0812">Transmembrane</keyword>
<protein>
    <submittedName>
        <fullName evidence="3">DUF4112 domain-containing protein</fullName>
    </submittedName>
</protein>
<evidence type="ECO:0000256" key="2">
    <source>
        <dbReference type="SAM" id="Phobius"/>
    </source>
</evidence>
<dbReference type="PANTHER" id="PTHR35519">
    <property type="entry name" value="MEMBRANE PROTEINS"/>
    <property type="match status" value="1"/>
</dbReference>
<feature type="region of interest" description="Disordered" evidence="1">
    <location>
        <begin position="1"/>
        <end position="22"/>
    </location>
</feature>
<dbReference type="InterPro" id="IPR025187">
    <property type="entry name" value="DUF4112"/>
</dbReference>
<dbReference type="Pfam" id="PF13430">
    <property type="entry name" value="DUF4112"/>
    <property type="match status" value="1"/>
</dbReference>
<feature type="transmembrane region" description="Helical" evidence="2">
    <location>
        <begin position="58"/>
        <end position="79"/>
    </location>
</feature>
<accession>A0A7Y0BRV9</accession>
<keyword evidence="4" id="KW-1185">Reference proteome</keyword>
<keyword evidence="2" id="KW-0472">Membrane</keyword>
<evidence type="ECO:0000256" key="1">
    <source>
        <dbReference type="SAM" id="MobiDB-lite"/>
    </source>
</evidence>
<dbReference type="AlphaFoldDB" id="A0A7Y0BRV9"/>
<feature type="compositionally biased region" description="Low complexity" evidence="1">
    <location>
        <begin position="1"/>
        <end position="11"/>
    </location>
</feature>
<sequence>MNASASAAPASRPRRYLPDMPGLGRDPASVRARIEALEFVLERAVQVPGLKRAIGLDAIAGLVPVVGDLVTAALGFWLVWEARNLGLPRWRLWQMSANVAFDTAVGAVPVVGDAFDVLFRSNSRNLKIIRKHLDRHHPASGVIEG</sequence>
<reference evidence="3 4" key="1">
    <citation type="submission" date="2020-04" db="EMBL/GenBank/DDBJ databases">
        <title>Novosphingobium sp. TW-4 isolated from soil.</title>
        <authorList>
            <person name="Dahal R.H."/>
            <person name="Chaudhary D.K."/>
        </authorList>
    </citation>
    <scope>NUCLEOTIDE SEQUENCE [LARGE SCALE GENOMIC DNA]</scope>
    <source>
        <strain evidence="3 4">TW-4</strain>
    </source>
</reference>
<dbReference type="Proteomes" id="UP000583556">
    <property type="component" value="Unassembled WGS sequence"/>
</dbReference>
<organism evidence="3 4">
    <name type="scientific">Novosphingobium olei</name>
    <dbReference type="NCBI Taxonomy" id="2728851"/>
    <lineage>
        <taxon>Bacteria</taxon>
        <taxon>Pseudomonadati</taxon>
        <taxon>Pseudomonadota</taxon>
        <taxon>Alphaproteobacteria</taxon>
        <taxon>Sphingomonadales</taxon>
        <taxon>Sphingomonadaceae</taxon>
        <taxon>Novosphingobium</taxon>
    </lineage>
</organism>
<keyword evidence="2" id="KW-1133">Transmembrane helix</keyword>
<gene>
    <name evidence="3" type="ORF">HHL27_17490</name>
</gene>
<evidence type="ECO:0000313" key="3">
    <source>
        <dbReference type="EMBL" id="NML95472.1"/>
    </source>
</evidence>
<evidence type="ECO:0000313" key="4">
    <source>
        <dbReference type="Proteomes" id="UP000583556"/>
    </source>
</evidence>
<name>A0A7Y0BRV9_9SPHN</name>
<proteinExistence type="predicted"/>
<dbReference type="EMBL" id="JABBGM010000010">
    <property type="protein sequence ID" value="NML95472.1"/>
    <property type="molecule type" value="Genomic_DNA"/>
</dbReference>